<name>A0ABT3QKD7_9HYPH</name>
<evidence type="ECO:0000313" key="2">
    <source>
        <dbReference type="Proteomes" id="UP001301216"/>
    </source>
</evidence>
<proteinExistence type="predicted"/>
<evidence type="ECO:0000313" key="1">
    <source>
        <dbReference type="EMBL" id="MCX2696062.1"/>
    </source>
</evidence>
<dbReference type="Proteomes" id="UP001301216">
    <property type="component" value="Unassembled WGS sequence"/>
</dbReference>
<keyword evidence="2" id="KW-1185">Reference proteome</keyword>
<keyword evidence="1" id="KW-0378">Hydrolase</keyword>
<dbReference type="GO" id="GO:0016787">
    <property type="term" value="F:hydrolase activity"/>
    <property type="evidence" value="ECO:0007669"/>
    <property type="project" value="UniProtKB-KW"/>
</dbReference>
<dbReference type="EMBL" id="JAPHAV010000001">
    <property type="protein sequence ID" value="MCX2696062.1"/>
    <property type="molecule type" value="Genomic_DNA"/>
</dbReference>
<reference evidence="1 2" key="1">
    <citation type="submission" date="2022-11" db="EMBL/GenBank/DDBJ databases">
        <title>Brucella sp. YY2X, whole genome shotgun sequencing project.</title>
        <authorList>
            <person name="Yang Y."/>
        </authorList>
    </citation>
    <scope>NUCLEOTIDE SEQUENCE [LARGE SCALE GENOMIC DNA]</scope>
    <source>
        <strain evidence="1 2">YY2X</strain>
    </source>
</reference>
<organism evidence="1 2">
    <name type="scientific">Ochrobactrum chromiisoli</name>
    <dbReference type="NCBI Taxonomy" id="2993941"/>
    <lineage>
        <taxon>Bacteria</taxon>
        <taxon>Pseudomonadati</taxon>
        <taxon>Pseudomonadota</taxon>
        <taxon>Alphaproteobacteria</taxon>
        <taxon>Hyphomicrobiales</taxon>
        <taxon>Brucellaceae</taxon>
        <taxon>Brucella/Ochrobactrum group</taxon>
        <taxon>Ochrobactrum</taxon>
    </lineage>
</organism>
<dbReference type="RefSeq" id="WP_265983281.1">
    <property type="nucleotide sequence ID" value="NZ_JAPHAV010000001.1"/>
</dbReference>
<accession>A0ABT3QKD7</accession>
<sequence>MSKNELQPRQDKLIDQYREIGPAVLVAALMSKTNRKNEERGDNTRHSILAVKKIG</sequence>
<protein>
    <submittedName>
        <fullName evidence="1">Hydrolase</fullName>
    </submittedName>
</protein>
<gene>
    <name evidence="1" type="ORF">OPR82_04620</name>
</gene>
<comment type="caution">
    <text evidence="1">The sequence shown here is derived from an EMBL/GenBank/DDBJ whole genome shotgun (WGS) entry which is preliminary data.</text>
</comment>